<evidence type="ECO:0000313" key="2">
    <source>
        <dbReference type="Proteomes" id="UP000681594"/>
    </source>
</evidence>
<keyword evidence="2" id="KW-1185">Reference proteome</keyword>
<evidence type="ECO:0000313" key="1">
    <source>
        <dbReference type="EMBL" id="MBP0443216.1"/>
    </source>
</evidence>
<dbReference type="Proteomes" id="UP000681594">
    <property type="component" value="Unassembled WGS sequence"/>
</dbReference>
<dbReference type="PANTHER" id="PTHR39166">
    <property type="entry name" value="BLL1166 PROTEIN"/>
    <property type="match status" value="1"/>
</dbReference>
<protein>
    <submittedName>
        <fullName evidence="1">Nucleotidyltransferase family protein</fullName>
    </submittedName>
</protein>
<name>A0ABS4A8L1_9PROT</name>
<dbReference type="Pfam" id="PF06042">
    <property type="entry name" value="NTP_transf_6"/>
    <property type="match status" value="1"/>
</dbReference>
<sequence>MSEADTALANLLTADPWRLPLLRAVAALGLPDGWIGAGFVRDAAWDHLHGRPPGPPAADVDVVWFSPERPSADADRAIEARLRAAVPGVAWSVTNQTRMHGRNGDPPYRDTADAMRHWPETATAVAARWDGERVRILAPLGLADLLGGVIRPGPRFTGAKRPVFEQRVASKRWRERWPLLRDA</sequence>
<dbReference type="InterPro" id="IPR009267">
    <property type="entry name" value="NTP_transf_6"/>
</dbReference>
<dbReference type="EMBL" id="JAGIZB010000001">
    <property type="protein sequence ID" value="MBP0443216.1"/>
    <property type="molecule type" value="Genomic_DNA"/>
</dbReference>
<reference evidence="1 2" key="1">
    <citation type="submission" date="2021-03" db="EMBL/GenBank/DDBJ databases">
        <authorList>
            <person name="So Y."/>
        </authorList>
    </citation>
    <scope>NUCLEOTIDE SEQUENCE [LARGE SCALE GENOMIC DNA]</scope>
    <source>
        <strain evidence="1 2">SSH11</strain>
    </source>
</reference>
<dbReference type="PANTHER" id="PTHR39166:SF1">
    <property type="entry name" value="BLL1166 PROTEIN"/>
    <property type="match status" value="1"/>
</dbReference>
<gene>
    <name evidence="1" type="ORF">J8J14_00360</name>
</gene>
<accession>A0ABS4A8L1</accession>
<organism evidence="1 2">
    <name type="scientific">Pararoseomonas baculiformis</name>
    <dbReference type="NCBI Taxonomy" id="2820812"/>
    <lineage>
        <taxon>Bacteria</taxon>
        <taxon>Pseudomonadati</taxon>
        <taxon>Pseudomonadota</taxon>
        <taxon>Alphaproteobacteria</taxon>
        <taxon>Acetobacterales</taxon>
        <taxon>Acetobacteraceae</taxon>
        <taxon>Pararoseomonas</taxon>
    </lineage>
</organism>
<comment type="caution">
    <text evidence="1">The sequence shown here is derived from an EMBL/GenBank/DDBJ whole genome shotgun (WGS) entry which is preliminary data.</text>
</comment>
<proteinExistence type="predicted"/>